<name>A0A0X8X088_9SPHI</name>
<proteinExistence type="predicted"/>
<dbReference type="SMART" id="SM00471">
    <property type="entry name" value="HDc"/>
    <property type="match status" value="1"/>
</dbReference>
<dbReference type="CDD" id="cd00077">
    <property type="entry name" value="HDc"/>
    <property type="match status" value="1"/>
</dbReference>
<sequence>MQFQSAKKFISDKLKRELPAHFTYHSYDHVMDVYQAAENLGKLENITDDDMQLLLTAALFHDSGFIEGATNHEEGSCRIAQLYLPNFDFNTCDIEKICGMIMATRLPQTPKNLLEQILADADLDYLGRDDFFKISDLLYNEFVDAGVVKNIGEWNKLQVLFFERHHYFTNAAINLRQDKKQAHLLILRSK</sequence>
<dbReference type="Proteomes" id="UP000218263">
    <property type="component" value="Chromosome"/>
</dbReference>
<organism evidence="1 2">
    <name type="scientific">Mucilaginibacter gotjawali</name>
    <dbReference type="NCBI Taxonomy" id="1550579"/>
    <lineage>
        <taxon>Bacteria</taxon>
        <taxon>Pseudomonadati</taxon>
        <taxon>Bacteroidota</taxon>
        <taxon>Sphingobacteriia</taxon>
        <taxon>Sphingobacteriales</taxon>
        <taxon>Sphingobacteriaceae</taxon>
        <taxon>Mucilaginibacter</taxon>
    </lineage>
</organism>
<reference evidence="1 2" key="1">
    <citation type="submission" date="2015-12" db="EMBL/GenBank/DDBJ databases">
        <title>Genome sequence of Mucilaginibacter gotjawali.</title>
        <authorList>
            <person name="Lee J.S."/>
            <person name="Lee K.C."/>
            <person name="Kim K.K."/>
            <person name="Lee B.W."/>
        </authorList>
    </citation>
    <scope>NUCLEOTIDE SEQUENCE [LARGE SCALE GENOMIC DNA]</scope>
    <source>
        <strain evidence="1 2">SA3-7</strain>
    </source>
</reference>
<keyword evidence="2" id="KW-1185">Reference proteome</keyword>
<gene>
    <name evidence="1" type="ORF">MgSA37_01627</name>
</gene>
<dbReference type="Gene3D" id="1.10.3210.10">
    <property type="entry name" value="Hypothetical protein af1432"/>
    <property type="match status" value="1"/>
</dbReference>
<evidence type="ECO:0000313" key="2">
    <source>
        <dbReference type="Proteomes" id="UP000218263"/>
    </source>
</evidence>
<dbReference type="AlphaFoldDB" id="A0A0X8X088"/>
<dbReference type="SUPFAM" id="SSF109604">
    <property type="entry name" value="HD-domain/PDEase-like"/>
    <property type="match status" value="1"/>
</dbReference>
<accession>A0A0X8X088</accession>
<evidence type="ECO:0000313" key="1">
    <source>
        <dbReference type="EMBL" id="BAU53459.1"/>
    </source>
</evidence>
<dbReference type="InterPro" id="IPR006674">
    <property type="entry name" value="HD_domain"/>
</dbReference>
<dbReference type="OrthoDB" id="5728337at2"/>
<protein>
    <submittedName>
        <fullName evidence="1">Uncharacterized protein</fullName>
    </submittedName>
</protein>
<dbReference type="RefSeq" id="WP_096351034.1">
    <property type="nucleotide sequence ID" value="NZ_AP017313.1"/>
</dbReference>
<dbReference type="InterPro" id="IPR003607">
    <property type="entry name" value="HD/PDEase_dom"/>
</dbReference>
<dbReference type="KEGG" id="mgot:MgSA37_01627"/>
<dbReference type="EMBL" id="AP017313">
    <property type="protein sequence ID" value="BAU53459.1"/>
    <property type="molecule type" value="Genomic_DNA"/>
</dbReference>
<dbReference type="Pfam" id="PF01966">
    <property type="entry name" value="HD"/>
    <property type="match status" value="1"/>
</dbReference>